<dbReference type="PANTHER" id="PTHR12126:SF11">
    <property type="entry name" value="NADH DEHYDROGENASE [UBIQUINONE] 1 ALPHA SUBCOMPLEX SUBUNIT 9, MITOCHONDRIAL"/>
    <property type="match status" value="1"/>
</dbReference>
<comment type="caution">
    <text evidence="2">The sequence shown here is derived from an EMBL/GenBank/DDBJ whole genome shotgun (WGS) entry which is preliminary data.</text>
</comment>
<dbReference type="SUPFAM" id="SSF51735">
    <property type="entry name" value="NAD(P)-binding Rossmann-fold domains"/>
    <property type="match status" value="1"/>
</dbReference>
<dbReference type="Proteomes" id="UP000027466">
    <property type="component" value="Unassembled WGS sequence"/>
</dbReference>
<dbReference type="CDD" id="cd05271">
    <property type="entry name" value="NDUFA9_like_SDR_a"/>
    <property type="match status" value="1"/>
</dbReference>
<dbReference type="PANTHER" id="PTHR12126">
    <property type="entry name" value="NADH-UBIQUINONE OXIDOREDUCTASE 39 KDA SUBUNIT-RELATED"/>
    <property type="match status" value="1"/>
</dbReference>
<dbReference type="GO" id="GO:0044877">
    <property type="term" value="F:protein-containing complex binding"/>
    <property type="evidence" value="ECO:0007669"/>
    <property type="project" value="TreeGrafter"/>
</dbReference>
<evidence type="ECO:0000313" key="3">
    <source>
        <dbReference type="Proteomes" id="UP000027466"/>
    </source>
</evidence>
<dbReference type="STRING" id="60547.GCA_000751215_00330"/>
<dbReference type="InterPro" id="IPR036291">
    <property type="entry name" value="NAD(P)-bd_dom_sf"/>
</dbReference>
<keyword evidence="3" id="KW-1185">Reference proteome</keyword>
<dbReference type="RefSeq" id="WP_035924946.1">
    <property type="nucleotide sequence ID" value="NZ_CADFFX010000012.1"/>
</dbReference>
<organism evidence="2 3">
    <name type="scientific">Caballeronia glathei</name>
    <dbReference type="NCBI Taxonomy" id="60547"/>
    <lineage>
        <taxon>Bacteria</taxon>
        <taxon>Pseudomonadati</taxon>
        <taxon>Pseudomonadota</taxon>
        <taxon>Betaproteobacteria</taxon>
        <taxon>Burkholderiales</taxon>
        <taxon>Burkholderiaceae</taxon>
        <taxon>Caballeronia</taxon>
    </lineage>
</organism>
<evidence type="ECO:0000259" key="1">
    <source>
        <dbReference type="Pfam" id="PF01370"/>
    </source>
</evidence>
<dbReference type="Gene3D" id="3.40.50.720">
    <property type="entry name" value="NAD(P)-binding Rossmann-like Domain"/>
    <property type="match status" value="1"/>
</dbReference>
<dbReference type="AlphaFoldDB" id="A0A069PJW5"/>
<dbReference type="EMBL" id="JFHC01000034">
    <property type="protein sequence ID" value="KDR40900.1"/>
    <property type="molecule type" value="Genomic_DNA"/>
</dbReference>
<dbReference type="Pfam" id="PF01370">
    <property type="entry name" value="Epimerase"/>
    <property type="match status" value="1"/>
</dbReference>
<proteinExistence type="predicted"/>
<accession>A0A069PJW5</accession>
<gene>
    <name evidence="2" type="ORF">BG61_22260</name>
</gene>
<feature type="domain" description="NAD-dependent epimerase/dehydratase" evidence="1">
    <location>
        <begin position="8"/>
        <end position="213"/>
    </location>
</feature>
<dbReference type="InterPro" id="IPR051207">
    <property type="entry name" value="ComplexI_NDUFA9_subunit"/>
</dbReference>
<name>A0A069PJW5_9BURK</name>
<reference evidence="2 3" key="1">
    <citation type="submission" date="2014-03" db="EMBL/GenBank/DDBJ databases">
        <title>Draft Genome Sequences of Four Burkholderia Strains.</title>
        <authorList>
            <person name="Liu X.Y."/>
            <person name="Li C.X."/>
            <person name="Xu J.H."/>
        </authorList>
    </citation>
    <scope>NUCLEOTIDE SEQUENCE [LARGE SCALE GENOMIC DNA]</scope>
    <source>
        <strain evidence="2 3">DSM 50014</strain>
    </source>
</reference>
<protein>
    <submittedName>
        <fullName evidence="2">NAD-dependent dehydratase</fullName>
    </submittedName>
</protein>
<evidence type="ECO:0000313" key="2">
    <source>
        <dbReference type="EMBL" id="KDR40900.1"/>
    </source>
</evidence>
<dbReference type="InterPro" id="IPR001509">
    <property type="entry name" value="Epimerase_deHydtase"/>
</dbReference>
<sequence length="318" mass="34061">MRHQKVALIGGSGFIGGHLVNALVELGKNVRVATRRRANAAHLTLLPIDVIEADVHDPSQLAAFVAEADAVINLVGILQGRRGDPYGPEFAKAHVELPRKIVAACESKGVRRLLHMSAIGADPQGPSMYLRSRGDGEKVIRDSALATTIFRSSVVFGPEDNLLNQFAFLERMFPVIPLACADAQFQPVFVGDVAKAIVNVLDLDAASGRVYELAGPKVYTLAELVRFAGAAIGKHSKIIKLPDSLGRLQAMTLEMAPGEPMMSRDNLDSMKTPSIASGPLSPELGIDEPASIEAIAPLYLTGLSSRSRFNAFRATAHR</sequence>